<dbReference type="InterPro" id="IPR001789">
    <property type="entry name" value="Sig_transdc_resp-reg_receiver"/>
</dbReference>
<dbReference type="OrthoDB" id="7298659at2"/>
<dbReference type="Gene3D" id="3.40.50.2300">
    <property type="match status" value="1"/>
</dbReference>
<evidence type="ECO:0000259" key="2">
    <source>
        <dbReference type="PROSITE" id="PS50110"/>
    </source>
</evidence>
<name>I1DTF4_9GAMM</name>
<dbReference type="EMBL" id="BAFK01000001">
    <property type="protein sequence ID" value="GAB57332.1"/>
    <property type="molecule type" value="Genomic_DNA"/>
</dbReference>
<dbReference type="Pfam" id="PF14559">
    <property type="entry name" value="TPR_19"/>
    <property type="match status" value="1"/>
</dbReference>
<dbReference type="RefSeq" id="WP_008217998.1">
    <property type="nucleotide sequence ID" value="NZ_BAFK01000001.1"/>
</dbReference>
<evidence type="ECO:0000256" key="1">
    <source>
        <dbReference type="PROSITE-ProRule" id="PRU00169"/>
    </source>
</evidence>
<proteinExistence type="predicted"/>
<reference evidence="3 4" key="1">
    <citation type="journal article" date="2012" name="J. Bacteriol.">
        <title>Genome Sequence of the Protease-Producing Bacterium Rheinheimera nanhaiensis E407-8T, Isolated from Deep-Sea Sediment of the South China Sea.</title>
        <authorList>
            <person name="Zhang X.-Y."/>
            <person name="Zhang Y.-J."/>
            <person name="Qin Q.-L."/>
            <person name="Xie B.-B."/>
            <person name="Chen X.-L."/>
            <person name="Zhou B.-C."/>
            <person name="Zhang Y.-Z."/>
        </authorList>
    </citation>
    <scope>NUCLEOTIDE SEQUENCE [LARGE SCALE GENOMIC DNA]</scope>
    <source>
        <strain evidence="3 4">E407-8</strain>
    </source>
</reference>
<gene>
    <name evidence="3" type="ORF">RNAN_0295</name>
</gene>
<protein>
    <recommendedName>
        <fullName evidence="2">Response regulatory domain-containing protein</fullName>
    </recommendedName>
</protein>
<dbReference type="Pfam" id="PF00072">
    <property type="entry name" value="Response_reg"/>
    <property type="match status" value="1"/>
</dbReference>
<comment type="caution">
    <text evidence="3">The sequence shown here is derived from an EMBL/GenBank/DDBJ whole genome shotgun (WGS) entry which is preliminary data.</text>
</comment>
<accession>I1DTF4</accession>
<keyword evidence="1" id="KW-0597">Phosphoprotein</keyword>
<dbReference type="PANTHER" id="PTHR43228:SF1">
    <property type="entry name" value="TWO-COMPONENT RESPONSE REGULATOR ARR22"/>
    <property type="match status" value="1"/>
</dbReference>
<dbReference type="Proteomes" id="UP000004374">
    <property type="component" value="Unassembled WGS sequence"/>
</dbReference>
<dbReference type="GO" id="GO:0000160">
    <property type="term" value="P:phosphorelay signal transduction system"/>
    <property type="evidence" value="ECO:0007669"/>
    <property type="project" value="InterPro"/>
</dbReference>
<feature type="domain" description="Response regulatory" evidence="2">
    <location>
        <begin position="12"/>
        <end position="131"/>
    </location>
</feature>
<dbReference type="SUPFAM" id="SSF52172">
    <property type="entry name" value="CheY-like"/>
    <property type="match status" value="1"/>
</dbReference>
<dbReference type="PROSITE" id="PS50110">
    <property type="entry name" value="RESPONSE_REGULATORY"/>
    <property type="match status" value="1"/>
</dbReference>
<dbReference type="InterPro" id="IPR011006">
    <property type="entry name" value="CheY-like_superfamily"/>
</dbReference>
<dbReference type="SUPFAM" id="SSF48452">
    <property type="entry name" value="TPR-like"/>
    <property type="match status" value="1"/>
</dbReference>
<dbReference type="STRING" id="562729.RNAN_0295"/>
<dbReference type="AlphaFoldDB" id="I1DTF4"/>
<organism evidence="3 4">
    <name type="scientific">Rheinheimera nanhaiensis E407-8</name>
    <dbReference type="NCBI Taxonomy" id="562729"/>
    <lineage>
        <taxon>Bacteria</taxon>
        <taxon>Pseudomonadati</taxon>
        <taxon>Pseudomonadota</taxon>
        <taxon>Gammaproteobacteria</taxon>
        <taxon>Chromatiales</taxon>
        <taxon>Chromatiaceae</taxon>
        <taxon>Rheinheimera</taxon>
    </lineage>
</organism>
<dbReference type="InterPro" id="IPR011990">
    <property type="entry name" value="TPR-like_helical_dom_sf"/>
</dbReference>
<dbReference type="PANTHER" id="PTHR43228">
    <property type="entry name" value="TWO-COMPONENT RESPONSE REGULATOR"/>
    <property type="match status" value="1"/>
</dbReference>
<keyword evidence="4" id="KW-1185">Reference proteome</keyword>
<evidence type="ECO:0000313" key="3">
    <source>
        <dbReference type="EMBL" id="GAB57332.1"/>
    </source>
</evidence>
<dbReference type="Gene3D" id="1.25.40.10">
    <property type="entry name" value="Tetratricopeptide repeat domain"/>
    <property type="match status" value="1"/>
</dbReference>
<sequence length="538" mass="60108">MIYPASFYKSKKLLLIEDCEPVRASIKGMLQQIGFEDITTVTDAVQAMPLAKQDNFDVILADFDLGPGKDALQFFTELSQQALLRLGCCFILMSAEPRRLPVLGVLQGAPDAFILKPFSYVELEKRLAKAWSTRSKLRKAYQALRDKDYTNAQLELDQLINAVNSASLPALRIMAEVLLQQGSYDAALKLYQQVIQQREFSWALLGRAVALLQLEDFAGAGAQLLPLAEQDDTRPEALEWLACLYLRQQQYELANQQLTELLRLQTNHFAAHRAKVALLLLQQQTDGAVKYLQKLIQQYRFSGFDQADYYFELCRVLLQQAQQASMATMAPLLKKAADALASMPQKLQSDDSDTEHSLLKARIQLLKGHIADAKQQFSQLLMPADAAKPALLLDYARLAFALGEVKQADSCLSRLKQYQGTMADLHGCCVRLTTQHALQQELALREQIARWNQQGMALAQNGQAKAALLELRQAFLVMPCNASLVLNMLQALSQLPADKAWLPLAQAALTALEFSTKTAANQQRLAQLLPQLPQLYLD</sequence>
<dbReference type="InterPro" id="IPR052048">
    <property type="entry name" value="ST_Response_Regulator"/>
</dbReference>
<evidence type="ECO:0000313" key="4">
    <source>
        <dbReference type="Proteomes" id="UP000004374"/>
    </source>
</evidence>
<feature type="modified residue" description="4-aspartylphosphate" evidence="1">
    <location>
        <position position="62"/>
    </location>
</feature>
<dbReference type="SMART" id="SM00448">
    <property type="entry name" value="REC"/>
    <property type="match status" value="1"/>
</dbReference>